<dbReference type="NCBIfam" id="TIGR00756">
    <property type="entry name" value="PPR"/>
    <property type="match status" value="4"/>
</dbReference>
<dbReference type="Pfam" id="PF20431">
    <property type="entry name" value="E_motif"/>
    <property type="match status" value="1"/>
</dbReference>
<feature type="repeat" description="PPR" evidence="2">
    <location>
        <begin position="262"/>
        <end position="296"/>
    </location>
</feature>
<dbReference type="FunFam" id="1.25.40.10:FF:000073">
    <property type="entry name" value="Pentatricopeptide repeat-containing protein chloroplastic"/>
    <property type="match status" value="1"/>
</dbReference>
<accession>A0ABD0VM04</accession>
<evidence type="ECO:0008006" key="5">
    <source>
        <dbReference type="Google" id="ProtNLM"/>
    </source>
</evidence>
<dbReference type="EMBL" id="JANQDX010000006">
    <property type="protein sequence ID" value="KAL0923563.1"/>
    <property type="molecule type" value="Genomic_DNA"/>
</dbReference>
<keyword evidence="1" id="KW-0677">Repeat</keyword>
<dbReference type="InterPro" id="IPR046848">
    <property type="entry name" value="E_motif"/>
</dbReference>
<evidence type="ECO:0000256" key="1">
    <source>
        <dbReference type="ARBA" id="ARBA00022737"/>
    </source>
</evidence>
<name>A0ABD0VM04_DENTH</name>
<evidence type="ECO:0000313" key="3">
    <source>
        <dbReference type="EMBL" id="KAL0923563.1"/>
    </source>
</evidence>
<dbReference type="AlphaFoldDB" id="A0ABD0VM04"/>
<dbReference type="Pfam" id="PF01535">
    <property type="entry name" value="PPR"/>
    <property type="match status" value="8"/>
</dbReference>
<dbReference type="PANTHER" id="PTHR47926:SF513">
    <property type="entry name" value="PENTATRICOPEPTIDE REPEAT-CONTAINING PROTEIN"/>
    <property type="match status" value="1"/>
</dbReference>
<comment type="caution">
    <text evidence="3">The sequence shown here is derived from an EMBL/GenBank/DDBJ whole genome shotgun (WGS) entry which is preliminary data.</text>
</comment>
<feature type="repeat" description="PPR" evidence="2">
    <location>
        <begin position="192"/>
        <end position="226"/>
    </location>
</feature>
<dbReference type="FunFam" id="1.25.40.10:FF:000090">
    <property type="entry name" value="Pentatricopeptide repeat-containing protein, chloroplastic"/>
    <property type="match status" value="1"/>
</dbReference>
<feature type="repeat" description="PPR" evidence="2">
    <location>
        <begin position="89"/>
        <end position="123"/>
    </location>
</feature>
<protein>
    <recommendedName>
        <fullName evidence="5">Pentatricopeptide repeat-containing protein</fullName>
    </recommendedName>
</protein>
<dbReference type="InterPro" id="IPR011990">
    <property type="entry name" value="TPR-like_helical_dom_sf"/>
</dbReference>
<evidence type="ECO:0000256" key="2">
    <source>
        <dbReference type="PROSITE-ProRule" id="PRU00708"/>
    </source>
</evidence>
<evidence type="ECO:0000313" key="4">
    <source>
        <dbReference type="Proteomes" id="UP001552299"/>
    </source>
</evidence>
<dbReference type="Gene3D" id="1.25.40.10">
    <property type="entry name" value="Tetratricopeptide repeat domain"/>
    <property type="match status" value="5"/>
</dbReference>
<organism evidence="3 4">
    <name type="scientific">Dendrobium thyrsiflorum</name>
    <name type="common">Pinecone-like raceme dendrobium</name>
    <name type="synonym">Orchid</name>
    <dbReference type="NCBI Taxonomy" id="117978"/>
    <lineage>
        <taxon>Eukaryota</taxon>
        <taxon>Viridiplantae</taxon>
        <taxon>Streptophyta</taxon>
        <taxon>Embryophyta</taxon>
        <taxon>Tracheophyta</taxon>
        <taxon>Spermatophyta</taxon>
        <taxon>Magnoliopsida</taxon>
        <taxon>Liliopsida</taxon>
        <taxon>Asparagales</taxon>
        <taxon>Orchidaceae</taxon>
        <taxon>Epidendroideae</taxon>
        <taxon>Malaxideae</taxon>
        <taxon>Dendrobiinae</taxon>
        <taxon>Dendrobium</taxon>
    </lineage>
</organism>
<dbReference type="Pfam" id="PF13041">
    <property type="entry name" value="PPR_2"/>
    <property type="match status" value="1"/>
</dbReference>
<dbReference type="Proteomes" id="UP001552299">
    <property type="component" value="Unassembled WGS sequence"/>
</dbReference>
<dbReference type="GO" id="GO:0003729">
    <property type="term" value="F:mRNA binding"/>
    <property type="evidence" value="ECO:0007669"/>
    <property type="project" value="UniProtKB-ARBA"/>
</dbReference>
<sequence length="700" mass="77142">MLSASPPLPSPSIYGGEPPFVDAAAFVTAANICAAKRDIFMAASLHAATIKSGLLHSNLFVANALLDAYAKCDQMGFAGKLFDKMPDKDIVSWTSLISGHCRNGSAVAALSVFFDLISDESAPAPNEFTIATISHACVLLEDDRMGKAVHGYCLRRRFFECVFVGNSLIAMYSKLGFLVSAEKVLYGLGGRNVVSWSSIISGYVLQSMFVEAINMFAMMLEDGFLPNFVTMLSIIQACSLMNEPRFFSWVHAWISKLELESNQFVMNSLVEMYCKNGLLDEGIRVFLELWSVKRNPSLDPEAMAAIIRGSMLSESLQFGRTFHGFLVKQGFFPCTFIENSLIDMYGKLEQVDSANQMFRKMTERDVVSWNSMISCCLKNNNSVKALELLTELHCSNVDDLAPDTITMLSSIQACAELASLQHGEILHGYAIKSGFNSDVFVSNALIGMYAASGRIDFSEKVFHNINLNDLSTWNAMILAHGIHGDGKAALRTFNELKKCCFLKPNAITFVNIITACSHSGLVKEGYDCFKSMQRDYDIDPDMEHYASVVNLFARSGKLDEAECFIREMPVQPGSAIWGSLLGACGIYGDVEVAERAAEVLSVLEPDSNAWKVSLSNVYALAGRWKDAARVREEMKRHGEKKEAGWSSIEVNGKESCRFMVGDTKHPEADKIYDVWNALKEQIKDVDVAELGSCDVGAYSG</sequence>
<dbReference type="PROSITE" id="PS51375">
    <property type="entry name" value="PPR"/>
    <property type="match status" value="4"/>
</dbReference>
<dbReference type="InterPro" id="IPR046960">
    <property type="entry name" value="PPR_At4g14850-like_plant"/>
</dbReference>
<gene>
    <name evidence="3" type="ORF">M5K25_007625</name>
</gene>
<feature type="repeat" description="PPR" evidence="2">
    <location>
        <begin position="365"/>
        <end position="399"/>
    </location>
</feature>
<dbReference type="InterPro" id="IPR002885">
    <property type="entry name" value="PPR_rpt"/>
</dbReference>
<proteinExistence type="predicted"/>
<keyword evidence="4" id="KW-1185">Reference proteome</keyword>
<reference evidence="3 4" key="1">
    <citation type="journal article" date="2024" name="Plant Biotechnol. J.">
        <title>Dendrobium thyrsiflorum genome and its molecular insights into genes involved in important horticultural traits.</title>
        <authorList>
            <person name="Chen B."/>
            <person name="Wang J.Y."/>
            <person name="Zheng P.J."/>
            <person name="Li K.L."/>
            <person name="Liang Y.M."/>
            <person name="Chen X.F."/>
            <person name="Zhang C."/>
            <person name="Zhao X."/>
            <person name="He X."/>
            <person name="Zhang G.Q."/>
            <person name="Liu Z.J."/>
            <person name="Xu Q."/>
        </authorList>
    </citation>
    <scope>NUCLEOTIDE SEQUENCE [LARGE SCALE GENOMIC DNA]</scope>
    <source>
        <strain evidence="3">GZMU011</strain>
    </source>
</reference>
<dbReference type="PANTHER" id="PTHR47926">
    <property type="entry name" value="PENTATRICOPEPTIDE REPEAT-CONTAINING PROTEIN"/>
    <property type="match status" value="1"/>
</dbReference>